<name>A0ABS9BFG4_9BACT</name>
<proteinExistence type="predicted"/>
<evidence type="ECO:0000313" key="1">
    <source>
        <dbReference type="EMBL" id="MCF1714448.1"/>
    </source>
</evidence>
<sequence length="211" mass="23952">MRNFHLSYVLIALVTLLSCKEAQEEKTIKPIDNSEIEQLFLKDIELRELDARTDTVILENYDKVHRNRIFELLATGEVKSPLDKFRAALILQHTAGKLCEGELGSVSPENYLLAYHLSSAALKELQAVNDTASLNKENFPRMVALNYDRFLLYTEGYQKYGTQFVFDAATGASLLAPIDTTLATDEERKKLNVEPLHELLSKYKMKPMPAN</sequence>
<organism evidence="1 2">
    <name type="scientific">Flavihumibacter fluminis</name>
    <dbReference type="NCBI Taxonomy" id="2909236"/>
    <lineage>
        <taxon>Bacteria</taxon>
        <taxon>Pseudomonadati</taxon>
        <taxon>Bacteroidota</taxon>
        <taxon>Chitinophagia</taxon>
        <taxon>Chitinophagales</taxon>
        <taxon>Chitinophagaceae</taxon>
        <taxon>Flavihumibacter</taxon>
    </lineage>
</organism>
<comment type="caution">
    <text evidence="1">The sequence shown here is derived from an EMBL/GenBank/DDBJ whole genome shotgun (WGS) entry which is preliminary data.</text>
</comment>
<reference evidence="1 2" key="1">
    <citation type="submission" date="2022-01" db="EMBL/GenBank/DDBJ databases">
        <title>Flavihumibacter sp. nov., isolated from sediment of a river.</title>
        <authorList>
            <person name="Liu H."/>
        </authorList>
    </citation>
    <scope>NUCLEOTIDE SEQUENCE [LARGE SCALE GENOMIC DNA]</scope>
    <source>
        <strain evidence="1 2">RY-1</strain>
    </source>
</reference>
<dbReference type="PROSITE" id="PS51257">
    <property type="entry name" value="PROKAR_LIPOPROTEIN"/>
    <property type="match status" value="1"/>
</dbReference>
<keyword evidence="2" id="KW-1185">Reference proteome</keyword>
<protein>
    <recommendedName>
        <fullName evidence="3">Lipoprotein</fullName>
    </recommendedName>
</protein>
<gene>
    <name evidence="1" type="ORF">L0U88_07395</name>
</gene>
<dbReference type="EMBL" id="JAKEVY010000002">
    <property type="protein sequence ID" value="MCF1714448.1"/>
    <property type="molecule type" value="Genomic_DNA"/>
</dbReference>
<dbReference type="Proteomes" id="UP001200145">
    <property type="component" value="Unassembled WGS sequence"/>
</dbReference>
<dbReference type="RefSeq" id="WP_234865135.1">
    <property type="nucleotide sequence ID" value="NZ_JAKEVY010000002.1"/>
</dbReference>
<accession>A0ABS9BFG4</accession>
<evidence type="ECO:0008006" key="3">
    <source>
        <dbReference type="Google" id="ProtNLM"/>
    </source>
</evidence>
<evidence type="ECO:0000313" key="2">
    <source>
        <dbReference type="Proteomes" id="UP001200145"/>
    </source>
</evidence>